<dbReference type="SUPFAM" id="SSF55729">
    <property type="entry name" value="Acyl-CoA N-acyltransferases (Nat)"/>
    <property type="match status" value="1"/>
</dbReference>
<evidence type="ECO:0000256" key="1">
    <source>
        <dbReference type="ARBA" id="ARBA00022679"/>
    </source>
</evidence>
<dbReference type="Pfam" id="PF00583">
    <property type="entry name" value="Acetyltransf_1"/>
    <property type="match status" value="1"/>
</dbReference>
<dbReference type="InterPro" id="IPR000182">
    <property type="entry name" value="GNAT_dom"/>
</dbReference>
<feature type="domain" description="N-acetyltransferase" evidence="3">
    <location>
        <begin position="1"/>
        <end position="166"/>
    </location>
</feature>
<dbReference type="PROSITE" id="PS51186">
    <property type="entry name" value="GNAT"/>
    <property type="match status" value="1"/>
</dbReference>
<evidence type="ECO:0000313" key="4">
    <source>
        <dbReference type="EMBL" id="SSA35068.1"/>
    </source>
</evidence>
<gene>
    <name evidence="4" type="ORF">SAMN04489750_2403</name>
</gene>
<organism evidence="4 5">
    <name type="scientific">Branchiibius hedensis</name>
    <dbReference type="NCBI Taxonomy" id="672460"/>
    <lineage>
        <taxon>Bacteria</taxon>
        <taxon>Bacillati</taxon>
        <taxon>Actinomycetota</taxon>
        <taxon>Actinomycetes</taxon>
        <taxon>Micrococcales</taxon>
        <taxon>Dermacoccaceae</taxon>
        <taxon>Branchiibius</taxon>
    </lineage>
</organism>
<keyword evidence="4" id="KW-0687">Ribonucleoprotein</keyword>
<dbReference type="Gene3D" id="3.40.630.30">
    <property type="match status" value="1"/>
</dbReference>
<accession>A0A2Y8ZUW2</accession>
<evidence type="ECO:0000313" key="5">
    <source>
        <dbReference type="Proteomes" id="UP000250028"/>
    </source>
</evidence>
<dbReference type="InterPro" id="IPR016181">
    <property type="entry name" value="Acyl_CoA_acyltransferase"/>
</dbReference>
<evidence type="ECO:0000256" key="2">
    <source>
        <dbReference type="SAM" id="MobiDB-lite"/>
    </source>
</evidence>
<dbReference type="AlphaFoldDB" id="A0A2Y8ZUW2"/>
<sequence>MIRDAQPQEFDAIGALTVAAFEAPRPEDRTPRKANPQRRRTLADAGARARDGRLLVAVDTLTDRLIGTVALVHAGTPSAQFARDGEAEIRLLAVDPEHRGRGIAYDLMQHAIAVAREQDADAVVLDTGPRNLTAQRLYTRLGFERAPERETRASVAGGMLVVFTLPLTARNTLATLTSQRN</sequence>
<dbReference type="GO" id="GO:0005840">
    <property type="term" value="C:ribosome"/>
    <property type="evidence" value="ECO:0007669"/>
    <property type="project" value="UniProtKB-KW"/>
</dbReference>
<dbReference type="GO" id="GO:0008080">
    <property type="term" value="F:N-acetyltransferase activity"/>
    <property type="evidence" value="ECO:0007669"/>
    <property type="project" value="InterPro"/>
</dbReference>
<dbReference type="InterPro" id="IPR050769">
    <property type="entry name" value="NAT_camello-type"/>
</dbReference>
<keyword evidence="1" id="KW-0808">Transferase</keyword>
<dbReference type="EMBL" id="UESZ01000001">
    <property type="protein sequence ID" value="SSA35068.1"/>
    <property type="molecule type" value="Genomic_DNA"/>
</dbReference>
<name>A0A2Y8ZUW2_9MICO</name>
<evidence type="ECO:0000259" key="3">
    <source>
        <dbReference type="PROSITE" id="PS51186"/>
    </source>
</evidence>
<feature type="region of interest" description="Disordered" evidence="2">
    <location>
        <begin position="22"/>
        <end position="46"/>
    </location>
</feature>
<dbReference type="Proteomes" id="UP000250028">
    <property type="component" value="Unassembled WGS sequence"/>
</dbReference>
<dbReference type="PANTHER" id="PTHR13947:SF37">
    <property type="entry name" value="LD18367P"/>
    <property type="match status" value="1"/>
</dbReference>
<keyword evidence="4" id="KW-0689">Ribosomal protein</keyword>
<keyword evidence="5" id="KW-1185">Reference proteome</keyword>
<protein>
    <submittedName>
        <fullName evidence="4">Ribosomal protein S18 acetylase RimI</fullName>
    </submittedName>
</protein>
<dbReference type="CDD" id="cd04301">
    <property type="entry name" value="NAT_SF"/>
    <property type="match status" value="1"/>
</dbReference>
<proteinExistence type="predicted"/>
<reference evidence="5" key="1">
    <citation type="submission" date="2016-10" db="EMBL/GenBank/DDBJ databases">
        <authorList>
            <person name="Varghese N."/>
            <person name="Submissions S."/>
        </authorList>
    </citation>
    <scope>NUCLEOTIDE SEQUENCE [LARGE SCALE GENOMIC DNA]</scope>
    <source>
        <strain evidence="5">DSM 22951</strain>
    </source>
</reference>
<dbReference type="PANTHER" id="PTHR13947">
    <property type="entry name" value="GNAT FAMILY N-ACETYLTRANSFERASE"/>
    <property type="match status" value="1"/>
</dbReference>